<name>A0A0D3JF16_EMIH1</name>
<evidence type="ECO:0000313" key="2">
    <source>
        <dbReference type="EnsemblProtists" id="EOD22101"/>
    </source>
</evidence>
<dbReference type="GeneID" id="17267647"/>
<organism evidence="2 3">
    <name type="scientific">Emiliania huxleyi (strain CCMP1516)</name>
    <dbReference type="NCBI Taxonomy" id="280463"/>
    <lineage>
        <taxon>Eukaryota</taxon>
        <taxon>Haptista</taxon>
        <taxon>Haptophyta</taxon>
        <taxon>Prymnesiophyceae</taxon>
        <taxon>Isochrysidales</taxon>
        <taxon>Noelaerhabdaceae</taxon>
        <taxon>Emiliania</taxon>
    </lineage>
</organism>
<feature type="region of interest" description="Disordered" evidence="1">
    <location>
        <begin position="61"/>
        <end position="91"/>
    </location>
</feature>
<dbReference type="HOGENOM" id="CLU_2431611_0_0_1"/>
<accession>A0A0D3JF16</accession>
<dbReference type="RefSeq" id="XP_005774530.1">
    <property type="nucleotide sequence ID" value="XM_005774473.1"/>
</dbReference>
<reference evidence="2" key="2">
    <citation type="submission" date="2024-10" db="UniProtKB">
        <authorList>
            <consortium name="EnsemblProtists"/>
        </authorList>
    </citation>
    <scope>IDENTIFICATION</scope>
</reference>
<dbReference type="AlphaFoldDB" id="A0A0D3JF16"/>
<sequence length="91" mass="9276">MSRSVGITAALGVQRLLEQGSASSGPDAEPLAGVLRPTLPTIYEYCLPRLAEEGFAFEEGIEREASAPSTAATPMPAGRGTPGFRAASAAA</sequence>
<proteinExistence type="predicted"/>
<reference evidence="3" key="1">
    <citation type="journal article" date="2013" name="Nature">
        <title>Pan genome of the phytoplankton Emiliania underpins its global distribution.</title>
        <authorList>
            <person name="Read B.A."/>
            <person name="Kegel J."/>
            <person name="Klute M.J."/>
            <person name="Kuo A."/>
            <person name="Lefebvre S.C."/>
            <person name="Maumus F."/>
            <person name="Mayer C."/>
            <person name="Miller J."/>
            <person name="Monier A."/>
            <person name="Salamov A."/>
            <person name="Young J."/>
            <person name="Aguilar M."/>
            <person name="Claverie J.M."/>
            <person name="Frickenhaus S."/>
            <person name="Gonzalez K."/>
            <person name="Herman E.K."/>
            <person name="Lin Y.C."/>
            <person name="Napier J."/>
            <person name="Ogata H."/>
            <person name="Sarno A.F."/>
            <person name="Shmutz J."/>
            <person name="Schroeder D."/>
            <person name="de Vargas C."/>
            <person name="Verret F."/>
            <person name="von Dassow P."/>
            <person name="Valentin K."/>
            <person name="Van de Peer Y."/>
            <person name="Wheeler G."/>
            <person name="Dacks J.B."/>
            <person name="Delwiche C.F."/>
            <person name="Dyhrman S.T."/>
            <person name="Glockner G."/>
            <person name="John U."/>
            <person name="Richards T."/>
            <person name="Worden A.Z."/>
            <person name="Zhang X."/>
            <person name="Grigoriev I.V."/>
            <person name="Allen A.E."/>
            <person name="Bidle K."/>
            <person name="Borodovsky M."/>
            <person name="Bowler C."/>
            <person name="Brownlee C."/>
            <person name="Cock J.M."/>
            <person name="Elias M."/>
            <person name="Gladyshev V.N."/>
            <person name="Groth M."/>
            <person name="Guda C."/>
            <person name="Hadaegh A."/>
            <person name="Iglesias-Rodriguez M.D."/>
            <person name="Jenkins J."/>
            <person name="Jones B.M."/>
            <person name="Lawson T."/>
            <person name="Leese F."/>
            <person name="Lindquist E."/>
            <person name="Lobanov A."/>
            <person name="Lomsadze A."/>
            <person name="Malik S.B."/>
            <person name="Marsh M.E."/>
            <person name="Mackinder L."/>
            <person name="Mock T."/>
            <person name="Mueller-Roeber B."/>
            <person name="Pagarete A."/>
            <person name="Parker M."/>
            <person name="Probert I."/>
            <person name="Quesneville H."/>
            <person name="Raines C."/>
            <person name="Rensing S.A."/>
            <person name="Riano-Pachon D.M."/>
            <person name="Richier S."/>
            <person name="Rokitta S."/>
            <person name="Shiraiwa Y."/>
            <person name="Soanes D.M."/>
            <person name="van der Giezen M."/>
            <person name="Wahlund T.M."/>
            <person name="Williams B."/>
            <person name="Wilson W."/>
            <person name="Wolfe G."/>
            <person name="Wurch L.L."/>
        </authorList>
    </citation>
    <scope>NUCLEOTIDE SEQUENCE</scope>
</reference>
<protein>
    <submittedName>
        <fullName evidence="2">Uncharacterized protein</fullName>
    </submittedName>
</protein>
<feature type="compositionally biased region" description="Low complexity" evidence="1">
    <location>
        <begin position="66"/>
        <end position="77"/>
    </location>
</feature>
<evidence type="ECO:0000256" key="1">
    <source>
        <dbReference type="SAM" id="MobiDB-lite"/>
    </source>
</evidence>
<keyword evidence="3" id="KW-1185">Reference proteome</keyword>
<evidence type="ECO:0000313" key="3">
    <source>
        <dbReference type="Proteomes" id="UP000013827"/>
    </source>
</evidence>
<dbReference type="Proteomes" id="UP000013827">
    <property type="component" value="Unassembled WGS sequence"/>
</dbReference>
<dbReference type="EnsemblProtists" id="EOD22101">
    <property type="protein sequence ID" value="EOD22101"/>
    <property type="gene ID" value="EMIHUDRAFT_315741"/>
</dbReference>
<dbReference type="KEGG" id="ehx:EMIHUDRAFT_315741"/>
<dbReference type="PaxDb" id="2903-EOD22101"/>